<dbReference type="RefSeq" id="WP_106259458.1">
    <property type="nucleotide sequence ID" value="NZ_CAWNSW010000033.1"/>
</dbReference>
<protein>
    <recommendedName>
        <fullName evidence="4">VCBS repeat-containing protein</fullName>
    </recommendedName>
</protein>
<evidence type="ECO:0000256" key="1">
    <source>
        <dbReference type="SAM" id="SignalP"/>
    </source>
</evidence>
<name>A0A2T1DX28_9CYAN</name>
<evidence type="ECO:0008006" key="4">
    <source>
        <dbReference type="Google" id="ProtNLM"/>
    </source>
</evidence>
<keyword evidence="3" id="KW-1185">Reference proteome</keyword>
<comment type="caution">
    <text evidence="2">The sequence shown here is derived from an EMBL/GenBank/DDBJ whole genome shotgun (WGS) entry which is preliminary data.</text>
</comment>
<dbReference type="SUPFAM" id="SSF69318">
    <property type="entry name" value="Integrin alpha N-terminal domain"/>
    <property type="match status" value="1"/>
</dbReference>
<accession>A0A2T1DX28</accession>
<gene>
    <name evidence="2" type="ORF">C7B82_24845</name>
</gene>
<evidence type="ECO:0000313" key="2">
    <source>
        <dbReference type="EMBL" id="PSB24991.1"/>
    </source>
</evidence>
<feature type="chain" id="PRO_5015661250" description="VCBS repeat-containing protein" evidence="1">
    <location>
        <begin position="25"/>
        <end position="214"/>
    </location>
</feature>
<reference evidence="2 3" key="2">
    <citation type="submission" date="2018-03" db="EMBL/GenBank/DDBJ databases">
        <title>The ancient ancestry and fast evolution of plastids.</title>
        <authorList>
            <person name="Moore K.R."/>
            <person name="Magnabosco C."/>
            <person name="Momper L."/>
            <person name="Gold D.A."/>
            <person name="Bosak T."/>
            <person name="Fournier G.P."/>
        </authorList>
    </citation>
    <scope>NUCLEOTIDE SEQUENCE [LARGE SCALE GENOMIC DNA]</scope>
    <source>
        <strain evidence="2 3">ULC18</strain>
    </source>
</reference>
<feature type="signal peptide" evidence="1">
    <location>
        <begin position="1"/>
        <end position="24"/>
    </location>
</feature>
<organism evidence="2 3">
    <name type="scientific">Stenomitos frigidus ULC18</name>
    <dbReference type="NCBI Taxonomy" id="2107698"/>
    <lineage>
        <taxon>Bacteria</taxon>
        <taxon>Bacillati</taxon>
        <taxon>Cyanobacteriota</taxon>
        <taxon>Cyanophyceae</taxon>
        <taxon>Leptolyngbyales</taxon>
        <taxon>Leptolyngbyaceae</taxon>
        <taxon>Stenomitos</taxon>
    </lineage>
</organism>
<dbReference type="AlphaFoldDB" id="A0A2T1DX28"/>
<proteinExistence type="predicted"/>
<reference evidence="3" key="1">
    <citation type="submission" date="2018-02" db="EMBL/GenBank/DDBJ databases">
        <authorList>
            <person name="Moore K."/>
            <person name="Momper L."/>
        </authorList>
    </citation>
    <scope>NUCLEOTIDE SEQUENCE [LARGE SCALE GENOMIC DNA]</scope>
    <source>
        <strain evidence="3">ULC18</strain>
    </source>
</reference>
<sequence length="214" mass="23255">MQCRVAFSCFLVALAVVAVKPALAQTAITIAYDTQAFQSRKLQAGTIGASVSYEPYKPAQDSPEAANNLRYQLSYNGQVKVSAAVSTLSSGEVALKDLDGDRTAEVIVSSFSGGAHCCTNLKIYMWRGDQFIETDTGFLDGIGGSFQDIDHDGKQEFLTVDNAFLYAFSSYAGSVPPDRIYALRQGRLQDVTRNHPKDRGLNNLNDRSALGAWH</sequence>
<keyword evidence="1" id="KW-0732">Signal</keyword>
<evidence type="ECO:0000313" key="3">
    <source>
        <dbReference type="Proteomes" id="UP000239576"/>
    </source>
</evidence>
<dbReference type="InterPro" id="IPR028994">
    <property type="entry name" value="Integrin_alpha_N"/>
</dbReference>
<dbReference type="EMBL" id="PVWK01000135">
    <property type="protein sequence ID" value="PSB24991.1"/>
    <property type="molecule type" value="Genomic_DNA"/>
</dbReference>
<dbReference type="Proteomes" id="UP000239576">
    <property type="component" value="Unassembled WGS sequence"/>
</dbReference>